<comment type="subcellular location">
    <subcellularLocation>
        <location evidence="11 14">Cytoplasm</location>
    </subcellularLocation>
</comment>
<keyword evidence="19" id="KW-0012">Acyltransferase</keyword>
<evidence type="ECO:0000256" key="10">
    <source>
        <dbReference type="ARBA" id="ARBA00054368"/>
    </source>
</evidence>
<comment type="pathway">
    <text evidence="11 14">Carbohydrate metabolism; glyoxylate cycle; (S)-malate from isocitrate: step 2/2.</text>
</comment>
<proteinExistence type="inferred from homology"/>
<keyword evidence="6 11" id="KW-0479">Metal-binding</keyword>
<evidence type="ECO:0000256" key="3">
    <source>
        <dbReference type="ARBA" id="ARBA00022490"/>
    </source>
</evidence>
<dbReference type="PANTHER" id="PTHR42739">
    <property type="entry name" value="MALATE SYNTHASE G"/>
    <property type="match status" value="1"/>
</dbReference>
<feature type="binding site" evidence="11">
    <location>
        <position position="275"/>
    </location>
    <ligand>
        <name>acetyl-CoA</name>
        <dbReference type="ChEBI" id="CHEBI:57288"/>
    </ligand>
</feature>
<dbReference type="InterPro" id="IPR048357">
    <property type="entry name" value="MSG_insertion"/>
</dbReference>
<comment type="cofactor">
    <cofactor evidence="1 11">
        <name>Mg(2+)</name>
        <dbReference type="ChEBI" id="CHEBI:18420"/>
    </cofactor>
</comment>
<dbReference type="EMBL" id="VHSH01000010">
    <property type="protein sequence ID" value="TQV74413.1"/>
    <property type="molecule type" value="Genomic_DNA"/>
</dbReference>
<dbReference type="RefSeq" id="WP_142899044.1">
    <property type="nucleotide sequence ID" value="NZ_ML660061.1"/>
</dbReference>
<sequence>MSDYKVINGLSIDRALVQFIEQETLPGLGLDAGSFWSGFAAIMRDLGPTNRLLLDKRERIQREMDSWHRAHAGQPIDRQAYRSFLSDIGYLVPEGDAFSVGTENVDDEIARIAGPQLVVPVMNARYSLNAANARWGSLYDALYGTDVIPATGEAVQGYDPVRGQAVIDYARGFLDESVALADGRSHKEVVRYRVSDQKMAAELKDGTVVGLQDPSKFAGYLGEPGAPTSILLVNNSLHLEICIDPTTTVGKSDPAGVSDVKVEAALTAIMDCEDSIAAVDGEDKVVAYRNWLGLMQGNLTADLSKGGKSFTRALNPDREFISPTGNKLTLPGRSLMLIRNVGHLMTTPAVLDAEGQELPEGILDGIVTSLIAMYDLRAKDGLRNSRQGSVYIVKPKMHGPEEAAFADLLFERVEDLLGLERSTLKIGIMDEERRTTVNLKECIRKVKDRIVFINTGFLDRTGDEIHASMEAGPMARKADMKAATWLGAYENWNVDIGLACGLQGHAQIGKGMWVMPDKMADMMEQKTVHPMAGANTAWVPSPTAATLHALHYHKVDVHARQEELKQRPRTSLDDILTIPLAENPNWSAEEIQEELDNNIQSILGYVVRWVDQGVGCSKVPDINDIGLMEDRATLRISSQLLANWLRHGICTEQQIQETLERMAVVVDGQNAGDSHYTPMAPACNGYAFQAARDLILLGCEAPSGYTEPTLHALRLKVKAAA</sequence>
<dbReference type="Pfam" id="PF20659">
    <property type="entry name" value="MS_C"/>
    <property type="match status" value="1"/>
</dbReference>
<comment type="function">
    <text evidence="10 11">Involved in the glycolate utilization. Catalyzes the condensation and subsequent hydrolysis of acetyl-coenzyme A (acetyl-CoA) and glyoxylate to form malate and CoA.</text>
</comment>
<accession>A0A545TB21</accession>
<evidence type="ECO:0000259" key="18">
    <source>
        <dbReference type="Pfam" id="PF20659"/>
    </source>
</evidence>
<gene>
    <name evidence="11" type="primary">glcB</name>
    <name evidence="19" type="ORF">FKG95_24340</name>
</gene>
<dbReference type="FunFam" id="3.20.20.360:FF:000002">
    <property type="entry name" value="Malate synthase G"/>
    <property type="match status" value="1"/>
</dbReference>
<feature type="binding site" evidence="11">
    <location>
        <begin position="125"/>
        <end position="126"/>
    </location>
    <ligand>
        <name>acetyl-CoA</name>
        <dbReference type="ChEBI" id="CHEBI:57288"/>
    </ligand>
</feature>
<feature type="binding site" evidence="11">
    <location>
        <position position="118"/>
    </location>
    <ligand>
        <name>acetyl-CoA</name>
        <dbReference type="ChEBI" id="CHEBI:57288"/>
    </ligand>
</feature>
<feature type="binding site" evidence="11">
    <location>
        <position position="540"/>
    </location>
    <ligand>
        <name>acetyl-CoA</name>
        <dbReference type="ChEBI" id="CHEBI:57288"/>
    </ligand>
</feature>
<dbReference type="HAMAP" id="MF_00641">
    <property type="entry name" value="Malate_synth_G"/>
    <property type="match status" value="1"/>
</dbReference>
<feature type="binding site" evidence="11">
    <location>
        <position position="312"/>
    </location>
    <ligand>
        <name>acetyl-CoA</name>
        <dbReference type="ChEBI" id="CHEBI:57288"/>
    </ligand>
</feature>
<feature type="binding site" evidence="11">
    <location>
        <position position="431"/>
    </location>
    <ligand>
        <name>Mg(2+)</name>
        <dbReference type="ChEBI" id="CHEBI:18420"/>
    </ligand>
</feature>
<evidence type="ECO:0000256" key="13">
    <source>
        <dbReference type="PIRSR" id="PIRSR601465-50"/>
    </source>
</evidence>
<evidence type="ECO:0000256" key="14">
    <source>
        <dbReference type="RuleBase" id="RU003572"/>
    </source>
</evidence>
<evidence type="ECO:0000256" key="8">
    <source>
        <dbReference type="ARBA" id="ARBA00023097"/>
    </source>
</evidence>
<dbReference type="InterPro" id="IPR046363">
    <property type="entry name" value="MS_N_TIM-barrel_dom"/>
</dbReference>
<dbReference type="NCBIfam" id="TIGR01345">
    <property type="entry name" value="malate_syn_G"/>
    <property type="match status" value="1"/>
</dbReference>
<keyword evidence="8 11" id="KW-0558">Oxidation</keyword>
<feature type="modified residue" description="Cysteine sulfenic acid (-SOH)" evidence="11">
    <location>
        <position position="616"/>
    </location>
</feature>
<dbReference type="Pfam" id="PF20658">
    <property type="entry name" value="MSG_insertion"/>
    <property type="match status" value="1"/>
</dbReference>
<dbReference type="GO" id="GO:0006097">
    <property type="term" value="P:glyoxylate cycle"/>
    <property type="evidence" value="ECO:0007669"/>
    <property type="project" value="UniProtKB-UniRule"/>
</dbReference>
<comment type="caution">
    <text evidence="11">Lacks conserved residue(s) required for the propagation of feature annotation.</text>
</comment>
<protein>
    <recommendedName>
        <fullName evidence="11 12">Malate synthase G</fullName>
        <ecNumber evidence="11 12">2.3.3.9</ecNumber>
    </recommendedName>
</protein>
<feature type="domain" description="Malate synthase TIM barrel" evidence="15">
    <location>
        <begin position="336"/>
        <end position="577"/>
    </location>
</feature>
<dbReference type="GO" id="GO:0005829">
    <property type="term" value="C:cytosol"/>
    <property type="evidence" value="ECO:0007669"/>
    <property type="project" value="TreeGrafter"/>
</dbReference>
<dbReference type="GO" id="GO:0004474">
    <property type="term" value="F:malate synthase activity"/>
    <property type="evidence" value="ECO:0007669"/>
    <property type="project" value="UniProtKB-UniRule"/>
</dbReference>
<feature type="domain" description="Malate synthase G alpha-beta insertion" evidence="17">
    <location>
        <begin position="158"/>
        <end position="234"/>
    </location>
</feature>
<dbReference type="GO" id="GO:0009436">
    <property type="term" value="P:glyoxylate catabolic process"/>
    <property type="evidence" value="ECO:0007669"/>
    <property type="project" value="TreeGrafter"/>
</dbReference>
<feature type="binding site" evidence="11">
    <location>
        <position position="431"/>
    </location>
    <ligand>
        <name>glyoxylate</name>
        <dbReference type="ChEBI" id="CHEBI:36655"/>
    </ligand>
</feature>
<feature type="active site" description="Proton acceptor" evidence="11 13">
    <location>
        <position position="339"/>
    </location>
</feature>
<dbReference type="Gene3D" id="3.20.20.360">
    <property type="entry name" value="Malate synthase, domain 3"/>
    <property type="match status" value="2"/>
</dbReference>
<dbReference type="InterPro" id="IPR048356">
    <property type="entry name" value="MS_N"/>
</dbReference>
<keyword evidence="3 11" id="KW-0963">Cytoplasm</keyword>
<evidence type="ECO:0000313" key="19">
    <source>
        <dbReference type="EMBL" id="TQV74413.1"/>
    </source>
</evidence>
<dbReference type="InterPro" id="IPR011076">
    <property type="entry name" value="Malate_synth_sf"/>
</dbReference>
<dbReference type="NCBIfam" id="NF002825">
    <property type="entry name" value="PRK02999.1"/>
    <property type="match status" value="1"/>
</dbReference>
<keyword evidence="2 11" id="KW-0329">Glyoxylate bypass</keyword>
<dbReference type="InterPro" id="IPR048355">
    <property type="entry name" value="MS_C"/>
</dbReference>
<keyword evidence="5 11" id="KW-0808">Transferase</keyword>
<comment type="subunit">
    <text evidence="11">Monomer.</text>
</comment>
<evidence type="ECO:0000256" key="2">
    <source>
        <dbReference type="ARBA" id="ARBA00022435"/>
    </source>
</evidence>
<keyword evidence="20" id="KW-1185">Reference proteome</keyword>
<dbReference type="Pfam" id="PF20656">
    <property type="entry name" value="MS_N"/>
    <property type="match status" value="1"/>
</dbReference>
<evidence type="ECO:0000256" key="11">
    <source>
        <dbReference type="HAMAP-Rule" id="MF_00641"/>
    </source>
</evidence>
<reference evidence="19 20" key="1">
    <citation type="submission" date="2019-06" db="EMBL/GenBank/DDBJ databases">
        <title>Whole genome sequence for Rhodospirillaceae sp. R148.</title>
        <authorList>
            <person name="Wang G."/>
        </authorList>
    </citation>
    <scope>NUCLEOTIDE SEQUENCE [LARGE SCALE GENOMIC DNA]</scope>
    <source>
        <strain evidence="19 20">R148</strain>
    </source>
</reference>
<dbReference type="SUPFAM" id="SSF51645">
    <property type="entry name" value="Malate synthase G"/>
    <property type="match status" value="1"/>
</dbReference>
<comment type="catalytic activity">
    <reaction evidence="9 11 14">
        <text>glyoxylate + acetyl-CoA + H2O = (S)-malate + CoA + H(+)</text>
        <dbReference type="Rhea" id="RHEA:18181"/>
        <dbReference type="ChEBI" id="CHEBI:15377"/>
        <dbReference type="ChEBI" id="CHEBI:15378"/>
        <dbReference type="ChEBI" id="CHEBI:15589"/>
        <dbReference type="ChEBI" id="CHEBI:36655"/>
        <dbReference type="ChEBI" id="CHEBI:57287"/>
        <dbReference type="ChEBI" id="CHEBI:57288"/>
        <dbReference type="EC" id="2.3.3.9"/>
    </reaction>
</comment>
<comment type="similarity">
    <text evidence="11 14">Belongs to the malate synthase family. GlcB subfamily.</text>
</comment>
<evidence type="ECO:0000256" key="7">
    <source>
        <dbReference type="ARBA" id="ARBA00022842"/>
    </source>
</evidence>
<feature type="domain" description="Malate synthase N-terminal" evidence="16">
    <location>
        <begin position="16"/>
        <end position="72"/>
    </location>
</feature>
<evidence type="ECO:0000259" key="16">
    <source>
        <dbReference type="Pfam" id="PF20656"/>
    </source>
</evidence>
<dbReference type="OrthoDB" id="9762054at2"/>
<dbReference type="Gene3D" id="1.20.1220.12">
    <property type="entry name" value="Malate synthase, domain III"/>
    <property type="match status" value="1"/>
</dbReference>
<comment type="caution">
    <text evidence="19">The sequence shown here is derived from an EMBL/GenBank/DDBJ whole genome shotgun (WGS) entry which is preliminary data.</text>
</comment>
<evidence type="ECO:0000256" key="12">
    <source>
        <dbReference type="NCBIfam" id="TIGR01345"/>
    </source>
</evidence>
<evidence type="ECO:0000256" key="9">
    <source>
        <dbReference type="ARBA" id="ARBA00047918"/>
    </source>
</evidence>
<dbReference type="GO" id="GO:0000287">
    <property type="term" value="F:magnesium ion binding"/>
    <property type="evidence" value="ECO:0007669"/>
    <property type="project" value="TreeGrafter"/>
</dbReference>
<dbReference type="GO" id="GO:0006099">
    <property type="term" value="P:tricarboxylic acid cycle"/>
    <property type="evidence" value="ECO:0007669"/>
    <property type="project" value="UniProtKB-KW"/>
</dbReference>
<dbReference type="Pfam" id="PF01274">
    <property type="entry name" value="MS_TIM-barrel"/>
    <property type="match status" value="1"/>
</dbReference>
<evidence type="ECO:0000313" key="20">
    <source>
        <dbReference type="Proteomes" id="UP000315252"/>
    </source>
</evidence>
<evidence type="ECO:0000256" key="1">
    <source>
        <dbReference type="ARBA" id="ARBA00001946"/>
    </source>
</evidence>
<feature type="active site" description="Proton donor" evidence="11 13">
    <location>
        <position position="630"/>
    </location>
</feature>
<name>A0A545TB21_9PROT</name>
<evidence type="ECO:0000256" key="6">
    <source>
        <dbReference type="ARBA" id="ARBA00022723"/>
    </source>
</evidence>
<keyword evidence="7 11" id="KW-0460">Magnesium</keyword>
<dbReference type="AlphaFoldDB" id="A0A545TB21"/>
<feature type="domain" description="Malate synthase C-terminal" evidence="18">
    <location>
        <begin position="590"/>
        <end position="678"/>
    </location>
</feature>
<dbReference type="InterPro" id="IPR001465">
    <property type="entry name" value="Malate_synthase_TIM"/>
</dbReference>
<evidence type="ECO:0000256" key="5">
    <source>
        <dbReference type="ARBA" id="ARBA00022679"/>
    </source>
</evidence>
<evidence type="ECO:0000259" key="15">
    <source>
        <dbReference type="Pfam" id="PF01274"/>
    </source>
</evidence>
<dbReference type="EC" id="2.3.3.9" evidence="11 12"/>
<feature type="binding site" evidence="11">
    <location>
        <begin position="456"/>
        <end position="459"/>
    </location>
    <ligand>
        <name>glyoxylate</name>
        <dbReference type="ChEBI" id="CHEBI:36655"/>
    </ligand>
</feature>
<keyword evidence="4 11" id="KW-0816">Tricarboxylic acid cycle</keyword>
<feature type="binding site" evidence="11">
    <location>
        <position position="339"/>
    </location>
    <ligand>
        <name>glyoxylate</name>
        <dbReference type="ChEBI" id="CHEBI:36655"/>
    </ligand>
</feature>
<organism evidence="19 20">
    <name type="scientific">Denitrobaculum tricleocarpae</name>
    <dbReference type="NCBI Taxonomy" id="2591009"/>
    <lineage>
        <taxon>Bacteria</taxon>
        <taxon>Pseudomonadati</taxon>
        <taxon>Pseudomonadota</taxon>
        <taxon>Alphaproteobacteria</taxon>
        <taxon>Rhodospirillales</taxon>
        <taxon>Rhodospirillaceae</taxon>
        <taxon>Denitrobaculum</taxon>
    </lineage>
</organism>
<feature type="binding site" evidence="11">
    <location>
        <position position="459"/>
    </location>
    <ligand>
        <name>Mg(2+)</name>
        <dbReference type="ChEBI" id="CHEBI:18420"/>
    </ligand>
</feature>
<dbReference type="PANTHER" id="PTHR42739:SF1">
    <property type="entry name" value="MALATE SYNTHASE G"/>
    <property type="match status" value="1"/>
</dbReference>
<dbReference type="InterPro" id="IPR044856">
    <property type="entry name" value="Malate_synth_C_sf"/>
</dbReference>
<evidence type="ECO:0000259" key="17">
    <source>
        <dbReference type="Pfam" id="PF20658"/>
    </source>
</evidence>
<dbReference type="UniPathway" id="UPA00703">
    <property type="reaction ID" value="UER00720"/>
</dbReference>
<dbReference type="Proteomes" id="UP000315252">
    <property type="component" value="Unassembled WGS sequence"/>
</dbReference>
<evidence type="ECO:0000256" key="4">
    <source>
        <dbReference type="ARBA" id="ARBA00022532"/>
    </source>
</evidence>
<dbReference type="InterPro" id="IPR006253">
    <property type="entry name" value="Malate_synthG"/>
</dbReference>